<evidence type="ECO:0000313" key="1">
    <source>
        <dbReference type="EMBL" id="MBB3149865.1"/>
    </source>
</evidence>
<dbReference type="EMBL" id="JACHXN010000047">
    <property type="protein sequence ID" value="MBB3149865.1"/>
    <property type="molecule type" value="Genomic_DNA"/>
</dbReference>
<reference evidence="1 2" key="1">
    <citation type="submission" date="2020-08" db="EMBL/GenBank/DDBJ databases">
        <title>Genomic Encyclopedia of Type Strains, Phase III (KMG-III): the genomes of soil and plant-associated and newly described type strains.</title>
        <authorList>
            <person name="Whitman W."/>
        </authorList>
    </citation>
    <scope>NUCLEOTIDE SEQUENCE [LARGE SCALE GENOMIC DNA]</scope>
    <source>
        <strain evidence="1 2">CECT 7015</strain>
    </source>
</reference>
<sequence length="44" mass="4913">MHPAQIRKMNPIEIASMDTANSSFGEVTRPGDAYQLTIMFDTIL</sequence>
<accession>A0A839UIY4</accession>
<keyword evidence="2" id="KW-1185">Reference proteome</keyword>
<evidence type="ECO:0000313" key="2">
    <source>
        <dbReference type="Proteomes" id="UP000554520"/>
    </source>
</evidence>
<dbReference type="AlphaFoldDB" id="A0A839UIY4"/>
<comment type="caution">
    <text evidence="1">The sequence shown here is derived from an EMBL/GenBank/DDBJ whole genome shotgun (WGS) entry which is preliminary data.</text>
</comment>
<proteinExistence type="predicted"/>
<name>A0A839UIY4_9HYPH</name>
<organism evidence="1 2">
    <name type="scientific">Phyllobacterium trifolii</name>
    <dbReference type="NCBI Taxonomy" id="300193"/>
    <lineage>
        <taxon>Bacteria</taxon>
        <taxon>Pseudomonadati</taxon>
        <taxon>Pseudomonadota</taxon>
        <taxon>Alphaproteobacteria</taxon>
        <taxon>Hyphomicrobiales</taxon>
        <taxon>Phyllobacteriaceae</taxon>
        <taxon>Phyllobacterium</taxon>
    </lineage>
</organism>
<protein>
    <submittedName>
        <fullName evidence="1">Uncharacterized protein</fullName>
    </submittedName>
</protein>
<dbReference type="Proteomes" id="UP000554520">
    <property type="component" value="Unassembled WGS sequence"/>
</dbReference>
<gene>
    <name evidence="1" type="ORF">FHS21_006322</name>
</gene>